<gene>
    <name evidence="2" type="ORF">EYF80_040138</name>
</gene>
<evidence type="ECO:0000256" key="1">
    <source>
        <dbReference type="SAM" id="Phobius"/>
    </source>
</evidence>
<keyword evidence="1" id="KW-0812">Transmembrane</keyword>
<feature type="transmembrane region" description="Helical" evidence="1">
    <location>
        <begin position="109"/>
        <end position="130"/>
    </location>
</feature>
<sequence length="140" mass="15805">MSRQAVLSRVIWSAMVRPVKPGTRLANSTTLMMHLVASSLNLSHSPRSSWIRWSELEFWTGEKRRKESAALSSGLTVVYLPSWHREGKVSLCARQIFSTVRPSSAVSSYVSMMVIFTASFFPFRLFLSFLTAEGEKDDGR</sequence>
<proteinExistence type="predicted"/>
<protein>
    <submittedName>
        <fullName evidence="2">Uncharacterized protein</fullName>
    </submittedName>
</protein>
<reference evidence="2 3" key="1">
    <citation type="submission" date="2019-03" db="EMBL/GenBank/DDBJ databases">
        <title>First draft genome of Liparis tanakae, snailfish: a comprehensive survey of snailfish specific genes.</title>
        <authorList>
            <person name="Kim W."/>
            <person name="Song I."/>
            <person name="Jeong J.-H."/>
            <person name="Kim D."/>
            <person name="Kim S."/>
            <person name="Ryu S."/>
            <person name="Song J.Y."/>
            <person name="Lee S.K."/>
        </authorList>
    </citation>
    <scope>NUCLEOTIDE SEQUENCE [LARGE SCALE GENOMIC DNA]</scope>
    <source>
        <tissue evidence="2">Muscle</tissue>
    </source>
</reference>
<keyword evidence="1" id="KW-1133">Transmembrane helix</keyword>
<organism evidence="2 3">
    <name type="scientific">Liparis tanakae</name>
    <name type="common">Tanaka's snailfish</name>
    <dbReference type="NCBI Taxonomy" id="230148"/>
    <lineage>
        <taxon>Eukaryota</taxon>
        <taxon>Metazoa</taxon>
        <taxon>Chordata</taxon>
        <taxon>Craniata</taxon>
        <taxon>Vertebrata</taxon>
        <taxon>Euteleostomi</taxon>
        <taxon>Actinopterygii</taxon>
        <taxon>Neopterygii</taxon>
        <taxon>Teleostei</taxon>
        <taxon>Neoteleostei</taxon>
        <taxon>Acanthomorphata</taxon>
        <taxon>Eupercaria</taxon>
        <taxon>Perciformes</taxon>
        <taxon>Cottioidei</taxon>
        <taxon>Cottales</taxon>
        <taxon>Liparidae</taxon>
        <taxon>Liparis</taxon>
    </lineage>
</organism>
<dbReference type="AlphaFoldDB" id="A0A4Z2G826"/>
<evidence type="ECO:0000313" key="3">
    <source>
        <dbReference type="Proteomes" id="UP000314294"/>
    </source>
</evidence>
<name>A0A4Z2G826_9TELE</name>
<dbReference type="EMBL" id="SRLO01000646">
    <property type="protein sequence ID" value="TNN49688.1"/>
    <property type="molecule type" value="Genomic_DNA"/>
</dbReference>
<comment type="caution">
    <text evidence="2">The sequence shown here is derived from an EMBL/GenBank/DDBJ whole genome shotgun (WGS) entry which is preliminary data.</text>
</comment>
<evidence type="ECO:0000313" key="2">
    <source>
        <dbReference type="EMBL" id="TNN49688.1"/>
    </source>
</evidence>
<keyword evidence="3" id="KW-1185">Reference proteome</keyword>
<dbReference type="Proteomes" id="UP000314294">
    <property type="component" value="Unassembled WGS sequence"/>
</dbReference>
<accession>A0A4Z2G826</accession>
<keyword evidence="1" id="KW-0472">Membrane</keyword>